<dbReference type="PANTHER" id="PTHR42791:SF1">
    <property type="entry name" value="N-ACETYLTRANSFERASE DOMAIN-CONTAINING PROTEIN"/>
    <property type="match status" value="1"/>
</dbReference>
<dbReference type="CDD" id="cd04301">
    <property type="entry name" value="NAT_SF"/>
    <property type="match status" value="1"/>
</dbReference>
<feature type="domain" description="N-acetyltransferase" evidence="1">
    <location>
        <begin position="60"/>
        <end position="212"/>
    </location>
</feature>
<dbReference type="PROSITE" id="PS51186">
    <property type="entry name" value="GNAT"/>
    <property type="match status" value="1"/>
</dbReference>
<dbReference type="SUPFAM" id="SSF55729">
    <property type="entry name" value="Acyl-CoA N-acyltransferases (Nat)"/>
    <property type="match status" value="1"/>
</dbReference>
<comment type="caution">
    <text evidence="2">The sequence shown here is derived from an EMBL/GenBank/DDBJ whole genome shotgun (WGS) entry which is preliminary data.</text>
</comment>
<dbReference type="Proteomes" id="UP001215151">
    <property type="component" value="Unassembled WGS sequence"/>
</dbReference>
<evidence type="ECO:0000259" key="1">
    <source>
        <dbReference type="PROSITE" id="PS51186"/>
    </source>
</evidence>
<dbReference type="GO" id="GO:0016747">
    <property type="term" value="F:acyltransferase activity, transferring groups other than amino-acyl groups"/>
    <property type="evidence" value="ECO:0007669"/>
    <property type="project" value="InterPro"/>
</dbReference>
<evidence type="ECO:0000313" key="2">
    <source>
        <dbReference type="EMBL" id="KAJ8482121.1"/>
    </source>
</evidence>
<dbReference type="AlphaFoldDB" id="A0AAD7XDI2"/>
<dbReference type="InterPro" id="IPR000182">
    <property type="entry name" value="GNAT_dom"/>
</dbReference>
<sequence length="212" mass="23875">MSTVQAQQVLKPSDELIESAISLLLSAMKDDSYMQVACGDDPSAREALARMMILEGVYWGEFWTATEDDELVGFMTWTPPHSEPAIPKDERAKVVGPFMQALSEERRTYMSGLFSGEFPGFVAQCLGATGKHDGWWLRIAMVRPDRQGQGIARKLFEPMRRKAAERGEHIACSTTAERNVAIYKALGFELRGSRTFTSPWGDWGLWVFYQKP</sequence>
<proteinExistence type="predicted"/>
<dbReference type="Gene3D" id="3.40.630.30">
    <property type="match status" value="1"/>
</dbReference>
<dbReference type="InterPro" id="IPR016181">
    <property type="entry name" value="Acyl_CoA_acyltransferase"/>
</dbReference>
<accession>A0AAD7XDI2</accession>
<evidence type="ECO:0000313" key="3">
    <source>
        <dbReference type="Proteomes" id="UP001215151"/>
    </source>
</evidence>
<gene>
    <name evidence="2" type="ORF">ONZ51_g5559</name>
</gene>
<protein>
    <recommendedName>
        <fullName evidence="1">N-acetyltransferase domain-containing protein</fullName>
    </recommendedName>
</protein>
<organism evidence="2 3">
    <name type="scientific">Trametes cubensis</name>
    <dbReference type="NCBI Taxonomy" id="1111947"/>
    <lineage>
        <taxon>Eukaryota</taxon>
        <taxon>Fungi</taxon>
        <taxon>Dikarya</taxon>
        <taxon>Basidiomycota</taxon>
        <taxon>Agaricomycotina</taxon>
        <taxon>Agaricomycetes</taxon>
        <taxon>Polyporales</taxon>
        <taxon>Polyporaceae</taxon>
        <taxon>Trametes</taxon>
    </lineage>
</organism>
<name>A0AAD7XDI2_9APHY</name>
<reference evidence="2" key="1">
    <citation type="submission" date="2022-11" db="EMBL/GenBank/DDBJ databases">
        <title>Genome Sequence of Cubamyces cubensis.</title>
        <authorList>
            <person name="Buettner E."/>
        </authorList>
    </citation>
    <scope>NUCLEOTIDE SEQUENCE</scope>
    <source>
        <strain evidence="2">MPL-01</strain>
    </source>
</reference>
<keyword evidence="3" id="KW-1185">Reference proteome</keyword>
<dbReference type="EMBL" id="JAPEVG010000121">
    <property type="protein sequence ID" value="KAJ8482121.1"/>
    <property type="molecule type" value="Genomic_DNA"/>
</dbReference>
<dbReference type="PANTHER" id="PTHR42791">
    <property type="entry name" value="GNAT FAMILY ACETYLTRANSFERASE"/>
    <property type="match status" value="1"/>
</dbReference>
<dbReference type="InterPro" id="IPR052523">
    <property type="entry name" value="Trichothecene_AcTrans"/>
</dbReference>
<dbReference type="Pfam" id="PF13508">
    <property type="entry name" value="Acetyltransf_7"/>
    <property type="match status" value="1"/>
</dbReference>